<dbReference type="Proteomes" id="UP000030754">
    <property type="component" value="Unassembled WGS sequence"/>
</dbReference>
<dbReference type="GeneID" id="25475434"/>
<keyword evidence="3" id="KW-1185">Reference proteome</keyword>
<dbReference type="OrthoDB" id="10484892at2759"/>
<dbReference type="VEuPathDB" id="ToxoDB:ENH_00052870"/>
<protein>
    <submittedName>
        <fullName evidence="2">Uncharacterized protein</fullName>
    </submittedName>
</protein>
<dbReference type="AlphaFoldDB" id="U6MN00"/>
<evidence type="ECO:0000313" key="2">
    <source>
        <dbReference type="EMBL" id="CDJ63849.1"/>
    </source>
</evidence>
<accession>U6MN00</accession>
<sequence>MRAFNPLSLALAVCLWLAAAARSSSSSSSSSSSLEAILKSAGRAFPEQRPAAAAAAARSSTDLFAVGSWLADSFSAASHQLAMAGLGLGLPDAQRRLRPQGEAAAAAAAASLLLGSQAPVAAAPWLPAAAAAAPVGSTVQQQRQQPQQERELAAAAAAAAQALQQPPVYVHPRARQTLFNISAALKSIQRTSSQTRMKDVDRAALSHLTAAAARAAADVEVTKP</sequence>
<gene>
    <name evidence="2" type="ORF">ENH_00052870</name>
</gene>
<reference evidence="2" key="2">
    <citation type="submission" date="2013-10" db="EMBL/GenBank/DDBJ databases">
        <authorList>
            <person name="Aslett M."/>
        </authorList>
    </citation>
    <scope>NUCLEOTIDE SEQUENCE [LARGE SCALE GENOMIC DNA]</scope>
    <source>
        <strain evidence="2">Houghton</strain>
    </source>
</reference>
<reference evidence="2" key="1">
    <citation type="submission" date="2013-10" db="EMBL/GenBank/DDBJ databases">
        <title>Genomic analysis of the causative agents of coccidiosis in chickens.</title>
        <authorList>
            <person name="Reid A.J."/>
            <person name="Blake D."/>
            <person name="Billington K."/>
            <person name="Browne H."/>
            <person name="Dunn M."/>
            <person name="Hung S."/>
            <person name="Kawahara F."/>
            <person name="Miranda-Saavedra D."/>
            <person name="Mourier T."/>
            <person name="Nagra H."/>
            <person name="Otto T.D."/>
            <person name="Rawlings N."/>
            <person name="Sanchez A."/>
            <person name="Sanders M."/>
            <person name="Subramaniam C."/>
            <person name="Tay Y."/>
            <person name="Dear P."/>
            <person name="Doerig C."/>
            <person name="Gruber A."/>
            <person name="Parkinson J."/>
            <person name="Shirley M."/>
            <person name="Wan K.L."/>
            <person name="Berriman M."/>
            <person name="Tomley F."/>
            <person name="Pain A."/>
        </authorList>
    </citation>
    <scope>NUCLEOTIDE SEQUENCE [LARGE SCALE GENOMIC DNA]</scope>
    <source>
        <strain evidence="2">Houghton</strain>
    </source>
</reference>
<proteinExistence type="predicted"/>
<dbReference type="EMBL" id="HG722875">
    <property type="protein sequence ID" value="CDJ63849.1"/>
    <property type="molecule type" value="Genomic_DNA"/>
</dbReference>
<organism evidence="2 3">
    <name type="scientific">Eimeria necatrix</name>
    <dbReference type="NCBI Taxonomy" id="51315"/>
    <lineage>
        <taxon>Eukaryota</taxon>
        <taxon>Sar</taxon>
        <taxon>Alveolata</taxon>
        <taxon>Apicomplexa</taxon>
        <taxon>Conoidasida</taxon>
        <taxon>Coccidia</taxon>
        <taxon>Eucoccidiorida</taxon>
        <taxon>Eimeriorina</taxon>
        <taxon>Eimeriidae</taxon>
        <taxon>Eimeria</taxon>
    </lineage>
</organism>
<evidence type="ECO:0000313" key="3">
    <source>
        <dbReference type="Proteomes" id="UP000030754"/>
    </source>
</evidence>
<keyword evidence="1" id="KW-0732">Signal</keyword>
<name>U6MN00_9EIME</name>
<feature type="signal peptide" evidence="1">
    <location>
        <begin position="1"/>
        <end position="23"/>
    </location>
</feature>
<evidence type="ECO:0000256" key="1">
    <source>
        <dbReference type="SAM" id="SignalP"/>
    </source>
</evidence>
<feature type="chain" id="PRO_5004675216" evidence="1">
    <location>
        <begin position="24"/>
        <end position="224"/>
    </location>
</feature>
<dbReference type="RefSeq" id="XP_013439174.1">
    <property type="nucleotide sequence ID" value="XM_013583720.1"/>
</dbReference>